<organism evidence="9 10">
    <name type="scientific">Acinetobacter silvestris</name>
    <dbReference type="NCBI Taxonomy" id="1977882"/>
    <lineage>
        <taxon>Bacteria</taxon>
        <taxon>Pseudomonadati</taxon>
        <taxon>Pseudomonadota</taxon>
        <taxon>Gammaproteobacteria</taxon>
        <taxon>Moraxellales</taxon>
        <taxon>Moraxellaceae</taxon>
        <taxon>Acinetobacter</taxon>
    </lineage>
</organism>
<feature type="active site" evidence="5">
    <location>
        <position position="258"/>
    </location>
</feature>
<name>A0A1Y3CMA4_9GAMM</name>
<dbReference type="Gene3D" id="3.40.309.10">
    <property type="entry name" value="Aldehyde Dehydrogenase, Chain A, domain 2"/>
    <property type="match status" value="1"/>
</dbReference>
<accession>A0A1Y3CMA4</accession>
<dbReference type="Pfam" id="PF00171">
    <property type="entry name" value="Aldedh"/>
    <property type="match status" value="1"/>
</dbReference>
<evidence type="ECO:0000256" key="5">
    <source>
        <dbReference type="PIRSR" id="PIRSR036492-1"/>
    </source>
</evidence>
<evidence type="ECO:0000256" key="1">
    <source>
        <dbReference type="ARBA" id="ARBA00009986"/>
    </source>
</evidence>
<evidence type="ECO:0000256" key="7">
    <source>
        <dbReference type="RuleBase" id="RU003345"/>
    </source>
</evidence>
<gene>
    <name evidence="9" type="ORF">B9T28_03135</name>
</gene>
<sequence>MDSTNLNHEQTEEVEFFKEIFREQKISFEKDKYPSLKSRKENLNTLKKMIIDNQDSIIDAINQDFKNRARQETITFEILPSVLTINYTLKHLKKWMAPQKRHVHLLFQPGSASIYYQPLGVVGVIVPWNYPLFLAMGPLIQAIAAGNKVMIKMSEFTPHFSLLLKSLIAQYFDKDQISVILGDAMIASEFTQLPFDHLLYTGSTNVGKKVMAAAANNLTPVTLELGGKSPAIVCAHSNIKDAAEKIAYGKQVNAGQTCVAPDYVFIHKDKVTEFVTHYINTIQAFYSNTVDNSDYTAIINQVQNNRLRHYIEDAKSKGATVTSILPEGAKIYIEPTLIQNVDDSMLIMQNEIFGPILPIIAFDDLDEVIEYINNRPRPLALYLFSNNANEQNKVIHETHSGGMCINETVLHVGVDSLPFGGIGGSGMGHYHGYEGFITFSKIKSVYKKSFINLMKFLYPPYSQNTFFYQILKKLFIK</sequence>
<evidence type="ECO:0000256" key="4">
    <source>
        <dbReference type="PIRNR" id="PIRNR036492"/>
    </source>
</evidence>
<evidence type="ECO:0000259" key="8">
    <source>
        <dbReference type="Pfam" id="PF00171"/>
    </source>
</evidence>
<keyword evidence="2 4" id="KW-0560">Oxidoreductase</keyword>
<dbReference type="Proteomes" id="UP000242765">
    <property type="component" value="Unassembled WGS sequence"/>
</dbReference>
<proteinExistence type="inferred from homology"/>
<dbReference type="FunFam" id="3.40.605.10:FF:000004">
    <property type="entry name" value="Aldehyde dehydrogenase"/>
    <property type="match status" value="1"/>
</dbReference>
<dbReference type="GO" id="GO:0006081">
    <property type="term" value="P:aldehyde metabolic process"/>
    <property type="evidence" value="ECO:0007669"/>
    <property type="project" value="InterPro"/>
</dbReference>
<dbReference type="InterPro" id="IPR029510">
    <property type="entry name" value="Ald_DH_CS_GLU"/>
</dbReference>
<evidence type="ECO:0000313" key="9">
    <source>
        <dbReference type="EMBL" id="OTG67628.1"/>
    </source>
</evidence>
<dbReference type="EMBL" id="NEGB01000001">
    <property type="protein sequence ID" value="OTG67628.1"/>
    <property type="molecule type" value="Genomic_DNA"/>
</dbReference>
<dbReference type="GO" id="GO:0005737">
    <property type="term" value="C:cytoplasm"/>
    <property type="evidence" value="ECO:0007669"/>
    <property type="project" value="TreeGrafter"/>
</dbReference>
<dbReference type="PROSITE" id="PS00687">
    <property type="entry name" value="ALDEHYDE_DEHYDR_GLU"/>
    <property type="match status" value="1"/>
</dbReference>
<dbReference type="InterPro" id="IPR016162">
    <property type="entry name" value="Ald_DH_N"/>
</dbReference>
<dbReference type="InterPro" id="IPR015590">
    <property type="entry name" value="Aldehyde_DH_dom"/>
</dbReference>
<dbReference type="OrthoDB" id="9812625at2"/>
<reference evidence="9 10" key="1">
    <citation type="submission" date="2017-04" db="EMBL/GenBank/DDBJ databases">
        <title>High diversity of culturable Acinetobacter species in natural soil and water ecosystems.</title>
        <authorList>
            <person name="Nemec A."/>
            <person name="Radolfova-Krizova L."/>
        </authorList>
    </citation>
    <scope>NUCLEOTIDE SEQUENCE [LARGE SCALE GENOMIC DNA]</scope>
    <source>
        <strain evidence="9 10">ANC 4999</strain>
    </source>
</reference>
<dbReference type="PIRSF" id="PIRSF036492">
    <property type="entry name" value="ALDH"/>
    <property type="match status" value="1"/>
</dbReference>
<dbReference type="Gene3D" id="3.40.605.10">
    <property type="entry name" value="Aldehyde Dehydrogenase, Chain A, domain 1"/>
    <property type="match status" value="1"/>
</dbReference>
<feature type="domain" description="Aldehyde dehydrogenase" evidence="8">
    <location>
        <begin position="34"/>
        <end position="445"/>
    </location>
</feature>
<dbReference type="FunFam" id="3.40.309.10:FF:000003">
    <property type="entry name" value="Aldehyde dehydrogenase"/>
    <property type="match status" value="1"/>
</dbReference>
<evidence type="ECO:0000256" key="2">
    <source>
        <dbReference type="ARBA" id="ARBA00023002"/>
    </source>
</evidence>
<dbReference type="STRING" id="1977882.B9T28_03135"/>
<dbReference type="CDD" id="cd07133">
    <property type="entry name" value="ALDH_CALDH_CalB"/>
    <property type="match status" value="1"/>
</dbReference>
<comment type="similarity">
    <text evidence="1 4 7">Belongs to the aldehyde dehydrogenase family.</text>
</comment>
<dbReference type="GO" id="GO:0004029">
    <property type="term" value="F:aldehyde dehydrogenase (NAD+) activity"/>
    <property type="evidence" value="ECO:0007669"/>
    <property type="project" value="TreeGrafter"/>
</dbReference>
<evidence type="ECO:0000313" key="10">
    <source>
        <dbReference type="Proteomes" id="UP000242765"/>
    </source>
</evidence>
<dbReference type="SUPFAM" id="SSF53720">
    <property type="entry name" value="ALDH-like"/>
    <property type="match status" value="1"/>
</dbReference>
<dbReference type="RefSeq" id="WP_086202477.1">
    <property type="nucleotide sequence ID" value="NZ_NEGB01000001.1"/>
</dbReference>
<dbReference type="InterPro" id="IPR016161">
    <property type="entry name" value="Ald_DH/histidinol_DH"/>
</dbReference>
<feature type="active site" evidence="5 6">
    <location>
        <position position="224"/>
    </location>
</feature>
<comment type="caution">
    <text evidence="9">The sequence shown here is derived from an EMBL/GenBank/DDBJ whole genome shotgun (WGS) entry which is preliminary data.</text>
</comment>
<keyword evidence="10" id="KW-1185">Reference proteome</keyword>
<dbReference type="InterPro" id="IPR016163">
    <property type="entry name" value="Ald_DH_C"/>
</dbReference>
<dbReference type="InterPro" id="IPR012394">
    <property type="entry name" value="Aldehyde_DH_NAD(P)"/>
</dbReference>
<dbReference type="PANTHER" id="PTHR43570:SF20">
    <property type="entry name" value="ALDEHYDE DEHYDROGENASE ALDX-RELATED"/>
    <property type="match status" value="1"/>
</dbReference>
<dbReference type="PANTHER" id="PTHR43570">
    <property type="entry name" value="ALDEHYDE DEHYDROGENASE"/>
    <property type="match status" value="1"/>
</dbReference>
<dbReference type="AlphaFoldDB" id="A0A1Y3CMA4"/>
<evidence type="ECO:0000256" key="3">
    <source>
        <dbReference type="ARBA" id="ARBA00023027"/>
    </source>
</evidence>
<keyword evidence="3" id="KW-0520">NAD</keyword>
<evidence type="ECO:0000256" key="6">
    <source>
        <dbReference type="PROSITE-ProRule" id="PRU10007"/>
    </source>
</evidence>
<protein>
    <recommendedName>
        <fullName evidence="4">Aldehyde dehydrogenase</fullName>
    </recommendedName>
</protein>